<feature type="compositionally biased region" description="Basic residues" evidence="1">
    <location>
        <begin position="1"/>
        <end position="13"/>
    </location>
</feature>
<comment type="caution">
    <text evidence="2">The sequence shown here is derived from an EMBL/GenBank/DDBJ whole genome shotgun (WGS) entry which is preliminary data.</text>
</comment>
<evidence type="ECO:0000313" key="3">
    <source>
        <dbReference type="Proteomes" id="UP001592531"/>
    </source>
</evidence>
<organism evidence="2 3">
    <name type="scientific">Streptacidiphilus cavernicola</name>
    <dbReference type="NCBI Taxonomy" id="3342716"/>
    <lineage>
        <taxon>Bacteria</taxon>
        <taxon>Bacillati</taxon>
        <taxon>Actinomycetota</taxon>
        <taxon>Actinomycetes</taxon>
        <taxon>Kitasatosporales</taxon>
        <taxon>Streptomycetaceae</taxon>
        <taxon>Streptacidiphilus</taxon>
    </lineage>
</organism>
<accession>A0ABV6W3Z8</accession>
<feature type="compositionally biased region" description="Basic and acidic residues" evidence="1">
    <location>
        <begin position="15"/>
        <end position="26"/>
    </location>
</feature>
<evidence type="ECO:0000256" key="1">
    <source>
        <dbReference type="SAM" id="MobiDB-lite"/>
    </source>
</evidence>
<reference evidence="2 3" key="1">
    <citation type="submission" date="2024-09" db="EMBL/GenBank/DDBJ databases">
        <authorList>
            <person name="Lee S.D."/>
        </authorList>
    </citation>
    <scope>NUCLEOTIDE SEQUENCE [LARGE SCALE GENOMIC DNA]</scope>
    <source>
        <strain evidence="2 3">N8-3</strain>
    </source>
</reference>
<feature type="region of interest" description="Disordered" evidence="1">
    <location>
        <begin position="1"/>
        <end position="63"/>
    </location>
</feature>
<keyword evidence="3" id="KW-1185">Reference proteome</keyword>
<feature type="compositionally biased region" description="Basic residues" evidence="1">
    <location>
        <begin position="53"/>
        <end position="63"/>
    </location>
</feature>
<gene>
    <name evidence="2" type="ORF">ACEZDE_29360</name>
</gene>
<protein>
    <submittedName>
        <fullName evidence="2">Uncharacterized protein</fullName>
    </submittedName>
</protein>
<evidence type="ECO:0000313" key="2">
    <source>
        <dbReference type="EMBL" id="MFC1420720.1"/>
    </source>
</evidence>
<dbReference type="RefSeq" id="WP_380542492.1">
    <property type="nucleotide sequence ID" value="NZ_JBHFAB010000029.1"/>
</dbReference>
<proteinExistence type="predicted"/>
<name>A0ABV6W3Z8_9ACTN</name>
<dbReference type="EMBL" id="JBHFAB010000029">
    <property type="protein sequence ID" value="MFC1420720.1"/>
    <property type="molecule type" value="Genomic_DNA"/>
</dbReference>
<sequence>MSKVKNRDRKQKSNGHADHSVKDGRTSKATMIDMHEGDSSPVLTPTAVVQSAPRKKERRYGHN</sequence>
<dbReference type="Proteomes" id="UP001592531">
    <property type="component" value="Unassembled WGS sequence"/>
</dbReference>